<evidence type="ECO:0000313" key="2">
    <source>
        <dbReference type="Proteomes" id="UP001501570"/>
    </source>
</evidence>
<organism evidence="1 2">
    <name type="scientific">Rugosimonospora acidiphila</name>
    <dbReference type="NCBI Taxonomy" id="556531"/>
    <lineage>
        <taxon>Bacteria</taxon>
        <taxon>Bacillati</taxon>
        <taxon>Actinomycetota</taxon>
        <taxon>Actinomycetes</taxon>
        <taxon>Micromonosporales</taxon>
        <taxon>Micromonosporaceae</taxon>
        <taxon>Rugosimonospora</taxon>
    </lineage>
</organism>
<evidence type="ECO:0000313" key="1">
    <source>
        <dbReference type="EMBL" id="GAA5188665.1"/>
    </source>
</evidence>
<dbReference type="EMBL" id="BAABJQ010000011">
    <property type="protein sequence ID" value="GAA5188665.1"/>
    <property type="molecule type" value="Genomic_DNA"/>
</dbReference>
<gene>
    <name evidence="1" type="ORF">GCM10023322_39860</name>
</gene>
<sequence length="221" mass="25046">MQADRIAGAIQRFVMHPEERVTKVYDLRERVVVLADDVRYEAFPARWRIQDEAWVDDALLVFTSLGVTHLELYYGLLFERDGGEHFLNDRVVLAGLGARLATGLDPLAYAELLAALYTDDKGERAVHRSGRPGYLIDEPEEFWSRYPEVDPGLISAPVVRREGDTTVLEFLSSRRHPVGLTLLLDVVAWTVTVPDGGPATWTRRSVVRRQPLRPRRASPRS</sequence>
<name>A0ABP9RYH9_9ACTN</name>
<dbReference type="RefSeq" id="WP_345631587.1">
    <property type="nucleotide sequence ID" value="NZ_BAABJQ010000011.1"/>
</dbReference>
<proteinExistence type="predicted"/>
<reference evidence="2" key="1">
    <citation type="journal article" date="2019" name="Int. J. Syst. Evol. Microbiol.">
        <title>The Global Catalogue of Microorganisms (GCM) 10K type strain sequencing project: providing services to taxonomists for standard genome sequencing and annotation.</title>
        <authorList>
            <consortium name="The Broad Institute Genomics Platform"/>
            <consortium name="The Broad Institute Genome Sequencing Center for Infectious Disease"/>
            <person name="Wu L."/>
            <person name="Ma J."/>
        </authorList>
    </citation>
    <scope>NUCLEOTIDE SEQUENCE [LARGE SCALE GENOMIC DNA]</scope>
    <source>
        <strain evidence="2">JCM 18304</strain>
    </source>
</reference>
<keyword evidence="2" id="KW-1185">Reference proteome</keyword>
<dbReference type="Proteomes" id="UP001501570">
    <property type="component" value="Unassembled WGS sequence"/>
</dbReference>
<protein>
    <submittedName>
        <fullName evidence="1">Uncharacterized protein</fullName>
    </submittedName>
</protein>
<accession>A0ABP9RYH9</accession>
<comment type="caution">
    <text evidence="1">The sequence shown here is derived from an EMBL/GenBank/DDBJ whole genome shotgun (WGS) entry which is preliminary data.</text>
</comment>